<name>A0AAN8ZRT3_9MAGN</name>
<proteinExistence type="predicted"/>
<keyword evidence="3" id="KW-0808">Transferase</keyword>
<gene>
    <name evidence="8" type="ORF">RJ641_000815</name>
</gene>
<organism evidence="8 9">
    <name type="scientific">Dillenia turbinata</name>
    <dbReference type="NCBI Taxonomy" id="194707"/>
    <lineage>
        <taxon>Eukaryota</taxon>
        <taxon>Viridiplantae</taxon>
        <taxon>Streptophyta</taxon>
        <taxon>Embryophyta</taxon>
        <taxon>Tracheophyta</taxon>
        <taxon>Spermatophyta</taxon>
        <taxon>Magnoliopsida</taxon>
        <taxon>eudicotyledons</taxon>
        <taxon>Gunneridae</taxon>
        <taxon>Pentapetalae</taxon>
        <taxon>Dilleniales</taxon>
        <taxon>Dilleniaceae</taxon>
        <taxon>Dillenia</taxon>
    </lineage>
</organism>
<reference evidence="8 9" key="1">
    <citation type="submission" date="2023-12" db="EMBL/GenBank/DDBJ databases">
        <title>A high-quality genome assembly for Dillenia turbinata (Dilleniales).</title>
        <authorList>
            <person name="Chanderbali A."/>
        </authorList>
    </citation>
    <scope>NUCLEOTIDE SEQUENCE [LARGE SCALE GENOMIC DNA]</scope>
    <source>
        <strain evidence="8">LSX21</strain>
        <tissue evidence="8">Leaf</tissue>
    </source>
</reference>
<keyword evidence="5" id="KW-0862">Zinc</keyword>
<dbReference type="PANTHER" id="PTHR48443">
    <property type="entry name" value="DNA-DIRECTED RNA POLYMERASE SUBUNIT BETA"/>
    <property type="match status" value="1"/>
</dbReference>
<keyword evidence="6" id="KW-0804">Transcription</keyword>
<dbReference type="InterPro" id="IPR007081">
    <property type="entry name" value="RNA_pol_Rpb1_5"/>
</dbReference>
<dbReference type="GO" id="GO:0006351">
    <property type="term" value="P:DNA-templated transcription"/>
    <property type="evidence" value="ECO:0007669"/>
    <property type="project" value="InterPro"/>
</dbReference>
<evidence type="ECO:0000259" key="7">
    <source>
        <dbReference type="Pfam" id="PF04998"/>
    </source>
</evidence>
<dbReference type="AlphaFoldDB" id="A0AAN8ZRT3"/>
<evidence type="ECO:0000313" key="9">
    <source>
        <dbReference type="Proteomes" id="UP001370490"/>
    </source>
</evidence>
<evidence type="ECO:0000256" key="1">
    <source>
        <dbReference type="ARBA" id="ARBA00012418"/>
    </source>
</evidence>
<accession>A0AAN8ZRT3</accession>
<dbReference type="EMBL" id="JBAMMX010000001">
    <property type="protein sequence ID" value="KAK6947342.1"/>
    <property type="molecule type" value="Genomic_DNA"/>
</dbReference>
<dbReference type="Proteomes" id="UP001370490">
    <property type="component" value="Unassembled WGS sequence"/>
</dbReference>
<dbReference type="GO" id="GO:0003899">
    <property type="term" value="F:DNA-directed RNA polymerase activity"/>
    <property type="evidence" value="ECO:0007669"/>
    <property type="project" value="UniProtKB-EC"/>
</dbReference>
<evidence type="ECO:0000256" key="4">
    <source>
        <dbReference type="ARBA" id="ARBA00022695"/>
    </source>
</evidence>
<evidence type="ECO:0000313" key="8">
    <source>
        <dbReference type="EMBL" id="KAK6947342.1"/>
    </source>
</evidence>
<keyword evidence="2" id="KW-0240">DNA-directed RNA polymerase</keyword>
<dbReference type="EC" id="2.7.7.6" evidence="1"/>
<dbReference type="GO" id="GO:0000428">
    <property type="term" value="C:DNA-directed RNA polymerase complex"/>
    <property type="evidence" value="ECO:0007669"/>
    <property type="project" value="UniProtKB-KW"/>
</dbReference>
<evidence type="ECO:0000256" key="2">
    <source>
        <dbReference type="ARBA" id="ARBA00022478"/>
    </source>
</evidence>
<evidence type="ECO:0000256" key="5">
    <source>
        <dbReference type="ARBA" id="ARBA00022833"/>
    </source>
</evidence>
<dbReference type="Gene3D" id="1.10.132.30">
    <property type="match status" value="1"/>
</dbReference>
<feature type="domain" description="RNA polymerase Rpb1" evidence="7">
    <location>
        <begin position="88"/>
        <end position="142"/>
    </location>
</feature>
<dbReference type="InterPro" id="IPR038120">
    <property type="entry name" value="Rpb1_funnel_sf"/>
</dbReference>
<evidence type="ECO:0000256" key="3">
    <source>
        <dbReference type="ARBA" id="ARBA00022679"/>
    </source>
</evidence>
<dbReference type="Pfam" id="PF04998">
    <property type="entry name" value="RNA_pol_Rpb1_5"/>
    <property type="match status" value="1"/>
</dbReference>
<keyword evidence="4" id="KW-0548">Nucleotidyltransferase</keyword>
<protein>
    <recommendedName>
        <fullName evidence="1">DNA-directed RNA polymerase</fullName>
        <ecNumber evidence="1">2.7.7.6</ecNumber>
    </recommendedName>
</protein>
<sequence length="175" mass="20183">MAVFSSDNLDHYSKLPYPIEIIKGGGLLPLLFSKIDMPELKTSDLTEKWPKMVYSGHVHQLVDMRGLMSDPQGQMIDLPIQNNLRERLSLTEYIIYCYGAQKGVMDTTVRTSDVGYLTRKLVEVVQHIVICKIDCATTRDIRQSLRIFLPSVHRRRPGLYSPRGWILKWHLQDLV</sequence>
<keyword evidence="9" id="KW-1185">Reference proteome</keyword>
<dbReference type="GO" id="GO:0003677">
    <property type="term" value="F:DNA binding"/>
    <property type="evidence" value="ECO:0007669"/>
    <property type="project" value="InterPro"/>
</dbReference>
<comment type="caution">
    <text evidence="8">The sequence shown here is derived from an EMBL/GenBank/DDBJ whole genome shotgun (WGS) entry which is preliminary data.</text>
</comment>
<dbReference type="SUPFAM" id="SSF64484">
    <property type="entry name" value="beta and beta-prime subunits of DNA dependent RNA-polymerase"/>
    <property type="match status" value="1"/>
</dbReference>
<evidence type="ECO:0000256" key="6">
    <source>
        <dbReference type="ARBA" id="ARBA00023163"/>
    </source>
</evidence>
<dbReference type="PANTHER" id="PTHR48443:SF1">
    <property type="entry name" value="DNA-DIRECTED RNA POLYMERASE SUBUNIT BETA"/>
    <property type="match status" value="1"/>
</dbReference>